<evidence type="ECO:0000259" key="2">
    <source>
        <dbReference type="Pfam" id="PF06439"/>
    </source>
</evidence>
<dbReference type="KEGG" id="gaz:Pan241w_31970"/>
<proteinExistence type="predicted"/>
<evidence type="ECO:0000313" key="3">
    <source>
        <dbReference type="EMBL" id="QDT43100.1"/>
    </source>
</evidence>
<sequence length="216" mass="23984" precursor="true">MRSPFITAFVFSLILNASALHAEHPQAGYTPLFNGQDLTGWTLKRANRKGYHVKDGKLICPADGGGFLFTEKEYGDFSLQFDFKLTKAANNGIAIRCPLVDQRPAYEGIEIQVLDNVGYPKKLKPTQYHGSVYDVIPAKKGALKPVGEWNHEEIIYRGSKITVIVNGITILNTDLSDIKDAKVLAKHPGLKNKRGHIGLLGHGSHVEYKNIQIKEF</sequence>
<dbReference type="Proteomes" id="UP000317171">
    <property type="component" value="Chromosome"/>
</dbReference>
<dbReference type="Pfam" id="PF06439">
    <property type="entry name" value="3keto-disac_hyd"/>
    <property type="match status" value="1"/>
</dbReference>
<dbReference type="AlphaFoldDB" id="A0A517RGW1"/>
<dbReference type="Gene3D" id="2.60.120.560">
    <property type="entry name" value="Exo-inulinase, domain 1"/>
    <property type="match status" value="1"/>
</dbReference>
<keyword evidence="1" id="KW-0732">Signal</keyword>
<feature type="signal peptide" evidence="1">
    <location>
        <begin position="1"/>
        <end position="22"/>
    </location>
</feature>
<evidence type="ECO:0000313" key="4">
    <source>
        <dbReference type="Proteomes" id="UP000317171"/>
    </source>
</evidence>
<dbReference type="RefSeq" id="WP_145217427.1">
    <property type="nucleotide sequence ID" value="NZ_CP036269.1"/>
</dbReference>
<accession>A0A517RGW1</accession>
<dbReference type="EMBL" id="CP036269">
    <property type="protein sequence ID" value="QDT43100.1"/>
    <property type="molecule type" value="Genomic_DNA"/>
</dbReference>
<dbReference type="OrthoDB" id="266976at2"/>
<dbReference type="GO" id="GO:0016787">
    <property type="term" value="F:hydrolase activity"/>
    <property type="evidence" value="ECO:0007669"/>
    <property type="project" value="InterPro"/>
</dbReference>
<gene>
    <name evidence="3" type="ORF">Pan241w_31970</name>
</gene>
<reference evidence="3 4" key="1">
    <citation type="submission" date="2019-02" db="EMBL/GenBank/DDBJ databases">
        <title>Deep-cultivation of Planctomycetes and their phenomic and genomic characterization uncovers novel biology.</title>
        <authorList>
            <person name="Wiegand S."/>
            <person name="Jogler M."/>
            <person name="Boedeker C."/>
            <person name="Pinto D."/>
            <person name="Vollmers J."/>
            <person name="Rivas-Marin E."/>
            <person name="Kohn T."/>
            <person name="Peeters S.H."/>
            <person name="Heuer A."/>
            <person name="Rast P."/>
            <person name="Oberbeckmann S."/>
            <person name="Bunk B."/>
            <person name="Jeske O."/>
            <person name="Meyerdierks A."/>
            <person name="Storesund J.E."/>
            <person name="Kallscheuer N."/>
            <person name="Luecker S."/>
            <person name="Lage O.M."/>
            <person name="Pohl T."/>
            <person name="Merkel B.J."/>
            <person name="Hornburger P."/>
            <person name="Mueller R.-W."/>
            <person name="Bruemmer F."/>
            <person name="Labrenz M."/>
            <person name="Spormann A.M."/>
            <person name="Op den Camp H."/>
            <person name="Overmann J."/>
            <person name="Amann R."/>
            <person name="Jetten M.S.M."/>
            <person name="Mascher T."/>
            <person name="Medema M.H."/>
            <person name="Devos D.P."/>
            <person name="Kaster A.-K."/>
            <person name="Ovreas L."/>
            <person name="Rohde M."/>
            <person name="Galperin M.Y."/>
            <person name="Jogler C."/>
        </authorList>
    </citation>
    <scope>NUCLEOTIDE SEQUENCE [LARGE SCALE GENOMIC DNA]</scope>
    <source>
        <strain evidence="3 4">Pan241w</strain>
    </source>
</reference>
<feature type="domain" description="3-keto-alpha-glucoside-1,2-lyase/3-keto-2-hydroxy-glucal hydratase" evidence="2">
    <location>
        <begin position="28"/>
        <end position="214"/>
    </location>
</feature>
<name>A0A517RGW1_9PLAN</name>
<dbReference type="InterPro" id="IPR010496">
    <property type="entry name" value="AL/BT2_dom"/>
</dbReference>
<keyword evidence="4" id="KW-1185">Reference proteome</keyword>
<organism evidence="3 4">
    <name type="scientific">Gimesia alba</name>
    <dbReference type="NCBI Taxonomy" id="2527973"/>
    <lineage>
        <taxon>Bacteria</taxon>
        <taxon>Pseudomonadati</taxon>
        <taxon>Planctomycetota</taxon>
        <taxon>Planctomycetia</taxon>
        <taxon>Planctomycetales</taxon>
        <taxon>Planctomycetaceae</taxon>
        <taxon>Gimesia</taxon>
    </lineage>
</organism>
<evidence type="ECO:0000256" key="1">
    <source>
        <dbReference type="SAM" id="SignalP"/>
    </source>
</evidence>
<feature type="chain" id="PRO_5021912324" description="3-keto-alpha-glucoside-1,2-lyase/3-keto-2-hydroxy-glucal hydratase domain-containing protein" evidence="1">
    <location>
        <begin position="23"/>
        <end position="216"/>
    </location>
</feature>
<protein>
    <recommendedName>
        <fullName evidence="2">3-keto-alpha-glucoside-1,2-lyase/3-keto-2-hydroxy-glucal hydratase domain-containing protein</fullName>
    </recommendedName>
</protein>